<evidence type="ECO:0000313" key="3">
    <source>
        <dbReference type="EMBL" id="CAD6235958.1"/>
    </source>
</evidence>
<comment type="caution">
    <text evidence="3">The sequence shown here is derived from an EMBL/GenBank/DDBJ whole genome shotgun (WGS) entry which is preliminary data.</text>
</comment>
<dbReference type="GO" id="GO:0031123">
    <property type="term" value="P:RNA 3'-end processing"/>
    <property type="evidence" value="ECO:0007669"/>
    <property type="project" value="TreeGrafter"/>
</dbReference>
<dbReference type="GO" id="GO:0050265">
    <property type="term" value="F:RNA uridylyltransferase activity"/>
    <property type="evidence" value="ECO:0007669"/>
    <property type="project" value="TreeGrafter"/>
</dbReference>
<organism evidence="3 4">
    <name type="scientific">Miscanthus lutarioriparius</name>
    <dbReference type="NCBI Taxonomy" id="422564"/>
    <lineage>
        <taxon>Eukaryota</taxon>
        <taxon>Viridiplantae</taxon>
        <taxon>Streptophyta</taxon>
        <taxon>Embryophyta</taxon>
        <taxon>Tracheophyta</taxon>
        <taxon>Spermatophyta</taxon>
        <taxon>Magnoliopsida</taxon>
        <taxon>Liliopsida</taxon>
        <taxon>Poales</taxon>
        <taxon>Poaceae</taxon>
        <taxon>PACMAD clade</taxon>
        <taxon>Panicoideae</taxon>
        <taxon>Andropogonodae</taxon>
        <taxon>Andropogoneae</taxon>
        <taxon>Saccharinae</taxon>
        <taxon>Miscanthus</taxon>
    </lineage>
</organism>
<protein>
    <recommendedName>
        <fullName evidence="2">Poly(A) RNA polymerase mitochondrial-like central palm domain-containing protein</fullName>
    </recommendedName>
</protein>
<sequence>MAIEQVHSGVRGGGTGAVFVIGVTIESIVVGVESDERDELVATARKKSGNERVPPRVLVALGATPLARRPLKMKAAFLFGCLYLSLKHLMNNNFSMIGYVHNYDLLRACIEDILSTIKPVEDDRKKRLCAIQELADSIYSVGPLRGAVVKPFGSFISKLYAKSGDLDVSVDLCNGSRLPISKKKKQNALRELMRALQIRGIARYMEFIPTARVPILQYMSNHFGISCDVSINNYPGQIKSRILYWICTMDERFGDMVLLVKEWAKAQNINDPKNGTLNSYSLCLLVIFHFQTCEPAILPPLKEIFYGKAAEELVFYDENCVDDICMANIERFLRQNTGHRNQSPLSFLLASFFHKFFNIWSLSTKVISTYTGRFEQIQNNPTWMAKSYSLFVEDPFERPDNASRAVGAEGLERIGQAFNYVSYRFISGALGDRDELLSLLCTPPVESILAAVRANHYTKTPPSHQLYSPVAASLYDDQHHQRTGGSTGSISSSQGYAVGRQMAQPDQYKQPQAYNAERMTVGQYQSINRPQVYTTGLETAVPLHHNHTSLQRTGRRAVGHLNQLRRWEYSPYQHSGTTRHDPASRRWSHNGLTWDSAAASRDTSWQW</sequence>
<dbReference type="CDD" id="cd05402">
    <property type="entry name" value="NT_PAP_TUTase"/>
    <property type="match status" value="1"/>
</dbReference>
<dbReference type="Gene3D" id="3.30.460.10">
    <property type="entry name" value="Beta Polymerase, domain 2"/>
    <property type="match status" value="1"/>
</dbReference>
<feature type="domain" description="Poly(A) RNA polymerase mitochondrial-like central palm" evidence="2">
    <location>
        <begin position="109"/>
        <end position="245"/>
    </location>
</feature>
<dbReference type="SUPFAM" id="SSF81631">
    <property type="entry name" value="PAP/OAS1 substrate-binding domain"/>
    <property type="match status" value="1"/>
</dbReference>
<reference evidence="3" key="1">
    <citation type="submission" date="2020-10" db="EMBL/GenBank/DDBJ databases">
        <authorList>
            <person name="Han B."/>
            <person name="Lu T."/>
            <person name="Zhao Q."/>
            <person name="Huang X."/>
            <person name="Zhao Y."/>
        </authorList>
    </citation>
    <scope>NUCLEOTIDE SEQUENCE</scope>
</reference>
<dbReference type="OrthoDB" id="2274644at2759"/>
<evidence type="ECO:0000256" key="1">
    <source>
        <dbReference type="SAM" id="MobiDB-lite"/>
    </source>
</evidence>
<proteinExistence type="predicted"/>
<dbReference type="SUPFAM" id="SSF81301">
    <property type="entry name" value="Nucleotidyltransferase"/>
    <property type="match status" value="1"/>
</dbReference>
<dbReference type="EMBL" id="CAJGYO010000006">
    <property type="protein sequence ID" value="CAD6235958.1"/>
    <property type="molecule type" value="Genomic_DNA"/>
</dbReference>
<dbReference type="AlphaFoldDB" id="A0A811PB05"/>
<dbReference type="PANTHER" id="PTHR12271:SF123">
    <property type="entry name" value="PROTEIN HESO1"/>
    <property type="match status" value="1"/>
</dbReference>
<accession>A0A811PB05</accession>
<dbReference type="Gene3D" id="1.10.1410.10">
    <property type="match status" value="1"/>
</dbReference>
<name>A0A811PB05_9POAL</name>
<evidence type="ECO:0000259" key="2">
    <source>
        <dbReference type="Pfam" id="PF22600"/>
    </source>
</evidence>
<keyword evidence="4" id="KW-1185">Reference proteome</keyword>
<feature type="region of interest" description="Disordered" evidence="1">
    <location>
        <begin position="479"/>
        <end position="507"/>
    </location>
</feature>
<dbReference type="InterPro" id="IPR054708">
    <property type="entry name" value="MTPAP-like_central"/>
</dbReference>
<dbReference type="InterPro" id="IPR043519">
    <property type="entry name" value="NT_sf"/>
</dbReference>
<dbReference type="Pfam" id="PF22600">
    <property type="entry name" value="MTPAP-like_central"/>
    <property type="match status" value="1"/>
</dbReference>
<gene>
    <name evidence="3" type="ORF">NCGR_LOCUS24022</name>
</gene>
<dbReference type="PANTHER" id="PTHR12271">
    <property type="entry name" value="POLY A POLYMERASE CID PAP -RELATED"/>
    <property type="match status" value="1"/>
</dbReference>
<evidence type="ECO:0000313" key="4">
    <source>
        <dbReference type="Proteomes" id="UP000604825"/>
    </source>
</evidence>
<dbReference type="Proteomes" id="UP000604825">
    <property type="component" value="Unassembled WGS sequence"/>
</dbReference>